<keyword evidence="1" id="KW-0812">Transmembrane</keyword>
<name>A0A3Y9C254_SALEB</name>
<dbReference type="AlphaFoldDB" id="A0A3Y9C254"/>
<dbReference type="EMBL" id="AAAFYZ010000052">
    <property type="protein sequence ID" value="EAB8478159.1"/>
    <property type="molecule type" value="Genomic_DNA"/>
</dbReference>
<accession>A0A3Y9C254</accession>
<organism evidence="2">
    <name type="scientific">Salmonella enterica subsp. enterica serovar Java</name>
    <dbReference type="NCBI Taxonomy" id="224729"/>
    <lineage>
        <taxon>Bacteria</taxon>
        <taxon>Pseudomonadati</taxon>
        <taxon>Pseudomonadota</taxon>
        <taxon>Gammaproteobacteria</taxon>
        <taxon>Enterobacterales</taxon>
        <taxon>Enterobacteriaceae</taxon>
        <taxon>Salmonella</taxon>
    </lineage>
</organism>
<feature type="transmembrane region" description="Helical" evidence="1">
    <location>
        <begin position="12"/>
        <end position="30"/>
    </location>
</feature>
<dbReference type="Proteomes" id="UP000839644">
    <property type="component" value="Unassembled WGS sequence"/>
</dbReference>
<keyword evidence="1" id="KW-0472">Membrane</keyword>
<reference evidence="2" key="1">
    <citation type="submission" date="2018-08" db="EMBL/GenBank/DDBJ databases">
        <authorList>
            <person name="Ashton P.M."/>
            <person name="Dallman T."/>
            <person name="Nair S."/>
            <person name="De Pinna E."/>
            <person name="Peters T."/>
            <person name="Grant K."/>
        </authorList>
    </citation>
    <scope>NUCLEOTIDE SEQUENCE [LARGE SCALE GENOMIC DNA]</scope>
    <source>
        <strain evidence="2">43913</strain>
    </source>
</reference>
<evidence type="ECO:0000256" key="1">
    <source>
        <dbReference type="SAM" id="Phobius"/>
    </source>
</evidence>
<feature type="transmembrane region" description="Helical" evidence="1">
    <location>
        <begin position="36"/>
        <end position="56"/>
    </location>
</feature>
<sequence>MKSIILRDFTRIIAGFAGIFCIGFSLLLFLGSGFSLWQIFLAITGIVLLVGLRITLSLRKKRNEGIFVKFNNENFHPENEFEINRWDIGHYVGIDTKTGNMLMISIPGKIIKGINCKKLMGYECRGNEITFKFNELTFPFFKTYLSSEKESMEYCNRLDVILSAQFHPTNESNTDFDSFVKDKLQVA</sequence>
<proteinExistence type="predicted"/>
<gene>
    <name evidence="2" type="ORF">AU894_18410</name>
</gene>
<evidence type="ECO:0000313" key="2">
    <source>
        <dbReference type="EMBL" id="EAB8478159.1"/>
    </source>
</evidence>
<protein>
    <submittedName>
        <fullName evidence="2">Uncharacterized protein</fullName>
    </submittedName>
</protein>
<comment type="caution">
    <text evidence="2">The sequence shown here is derived from an EMBL/GenBank/DDBJ whole genome shotgun (WGS) entry which is preliminary data.</text>
</comment>
<keyword evidence="1" id="KW-1133">Transmembrane helix</keyword>